<name>A0ABY6PPF4_9ACTN</name>
<feature type="domain" description="Phage head morphogenesis" evidence="1">
    <location>
        <begin position="120"/>
        <end position="246"/>
    </location>
</feature>
<protein>
    <submittedName>
        <fullName evidence="2">Phage head morphogenesis protein</fullName>
    </submittedName>
</protein>
<evidence type="ECO:0000313" key="3">
    <source>
        <dbReference type="Proteomes" id="UP001164963"/>
    </source>
</evidence>
<dbReference type="Pfam" id="PF04233">
    <property type="entry name" value="Phage_Mu_F"/>
    <property type="match status" value="1"/>
</dbReference>
<evidence type="ECO:0000259" key="1">
    <source>
        <dbReference type="Pfam" id="PF04233"/>
    </source>
</evidence>
<gene>
    <name evidence="2" type="ORF">NEH16_07860</name>
</gene>
<evidence type="ECO:0000313" key="2">
    <source>
        <dbReference type="EMBL" id="UZK54078.1"/>
    </source>
</evidence>
<dbReference type="EMBL" id="CP098740">
    <property type="protein sequence ID" value="UZK54078.1"/>
    <property type="molecule type" value="Genomic_DNA"/>
</dbReference>
<organism evidence="2 3">
    <name type="scientific">Streptomyces drozdowiczii</name>
    <dbReference type="NCBI Taxonomy" id="202862"/>
    <lineage>
        <taxon>Bacteria</taxon>
        <taxon>Bacillati</taxon>
        <taxon>Actinomycetota</taxon>
        <taxon>Actinomycetes</taxon>
        <taxon>Kitasatosporales</taxon>
        <taxon>Streptomycetaceae</taxon>
        <taxon>Streptomyces</taxon>
    </lineage>
</organism>
<reference evidence="2" key="1">
    <citation type="journal article" date="2022" name="Front. Microbiol.">
        <title>Mirubactin C rescues the lethal effect of cell wall biosynthesis mutations in Bacillus subtilis.</title>
        <authorList>
            <person name="Kepplinger B."/>
            <person name="Wen X."/>
            <person name="Tyler A.R."/>
            <person name="Kim B.Y."/>
            <person name="Brown J."/>
            <person name="Banks P."/>
            <person name="Dashti Y."/>
            <person name="Mackenzie E.S."/>
            <person name="Wills C."/>
            <person name="Kawai Y."/>
            <person name="Waldron K.J."/>
            <person name="Allenby N.E.E."/>
            <person name="Wu L.J."/>
            <person name="Hall M.J."/>
            <person name="Errington J."/>
        </authorList>
    </citation>
    <scope>NUCLEOTIDE SEQUENCE</scope>
    <source>
        <strain evidence="2">MDA8-470</strain>
    </source>
</reference>
<dbReference type="InterPro" id="IPR006528">
    <property type="entry name" value="Phage_head_morphogenesis_dom"/>
</dbReference>
<proteinExistence type="predicted"/>
<keyword evidence="3" id="KW-1185">Reference proteome</keyword>
<dbReference type="RefSeq" id="WP_265540505.1">
    <property type="nucleotide sequence ID" value="NZ_CP098740.1"/>
</dbReference>
<accession>A0ABY6PPF4</accession>
<sequence length="269" mass="29765">MTTPPDDFLPARLRALAFIRQGEQRIGTAWFRALTRWLDRTRPAVTRGGGVDPARVGDHRQFWTDEVNVEIMPVVAGVLEDAWRRVTRAGDPASDPWTADYLNEAGNRLVRLPDEVYALIVTEVERGIREQDDIPTITAAVDRVLTATGSERWPNRAHVVARTETMAAVNGGVFRAAVLDAEQRGDPAPFKAWLATADARTRPTHRDADHQRTLLTSPFVVGGAQLMYPGDPRGPAQEVIQCRCTMLPVVLGEPIDWTSRGGRDDGVSR</sequence>
<dbReference type="Proteomes" id="UP001164963">
    <property type="component" value="Chromosome"/>
</dbReference>